<evidence type="ECO:0008006" key="8">
    <source>
        <dbReference type="Google" id="ProtNLM"/>
    </source>
</evidence>
<feature type="compositionally biased region" description="Low complexity" evidence="3">
    <location>
        <begin position="533"/>
        <end position="548"/>
    </location>
</feature>
<accession>A0A9P4IDP7</accession>
<dbReference type="Pfam" id="PF01031">
    <property type="entry name" value="Dynamin_M"/>
    <property type="match status" value="1"/>
</dbReference>
<feature type="domain" description="GED" evidence="4">
    <location>
        <begin position="732"/>
        <end position="829"/>
    </location>
</feature>
<dbReference type="SMART" id="SM00053">
    <property type="entry name" value="DYNc"/>
    <property type="match status" value="1"/>
</dbReference>
<evidence type="ECO:0000259" key="4">
    <source>
        <dbReference type="PROSITE" id="PS51388"/>
    </source>
</evidence>
<sequence length="843" mass="95119">MEVDGLSGQTHANSFFGNLPYHELSPRSNQVIGKNIHVNGHRATSTNPSTVSDSFDIIGADMKELIEAMTALERLGVEKSEIAVPKVVVIGDQSAGKSSLIEAMSEIQVPRNAGTCTRCPLQITVAPDSEPWRCTVTLVYKYAWYDIEDPYPSDKAQQPFHPWTESDTSTTHFATLTNKDDLKDVLERAQIAILHPSQNPTKYLKGRKPVKTEVEFSPNYISLQIQGPNLPNLSFYDLPGIINQTEHGDKEYLVDIVRNLAKEYISDDSCLVLLACSMESDIHTSSAGSIVHSLKANDRCIGVLTKPDRLPSGDPVDIWRDILSGRKFKRGHGYYVTKQPAQTELALGHTEARTLEDEFFASAEPWCSTFADFKHLFGTKHLQQALSRKLASQIMRFLPDIEQKVEDRLASIEEELATLPKIPEADAYHIVTECLNSFMNEVNKFVKGKFPDYGFRNTWKAEKQAYREAITDLRPRLSVASQHDAKIHLLAKASPSKPKALHNVISLDDDDNSPEPVAATPTKKRKADDGRVATPASTPSRTARRSTTNSHAVTISLDDVKKVLELFSVSGRPGTFDPEAVDHLILKGLQHWGSPTEQLKIHTRVHLVKALKVALDRAFGKHKDTQLFALVQDIVFTFLDQRLVKHQEISEMFLEHEHHQPSTENHDGLEHARLAMLSEIESYRFTHRARKLLMAEATQAGKTITEEEFELKFNKDQKRLKDVLGADPAQREIDVMAEIRGYYNVASMRFVDNICRSMDVEVFEHLKEKLRAVLDREVLFVDGMHVQERCVLLLAEDPEREKRRGELKIEKSNLLEAKTVLGKLQEKFSTDPIRQVDWDQAMC</sequence>
<dbReference type="AlphaFoldDB" id="A0A9P4IDP7"/>
<dbReference type="EMBL" id="ML978127">
    <property type="protein sequence ID" value="KAF2097762.1"/>
    <property type="molecule type" value="Genomic_DNA"/>
</dbReference>
<dbReference type="GO" id="GO:0031623">
    <property type="term" value="P:receptor internalization"/>
    <property type="evidence" value="ECO:0007669"/>
    <property type="project" value="TreeGrafter"/>
</dbReference>
<name>A0A9P4IDP7_9PEZI</name>
<dbReference type="GO" id="GO:0005874">
    <property type="term" value="C:microtubule"/>
    <property type="evidence" value="ECO:0007669"/>
    <property type="project" value="TreeGrafter"/>
</dbReference>
<dbReference type="CDD" id="cd08771">
    <property type="entry name" value="DLP_1"/>
    <property type="match status" value="1"/>
</dbReference>
<dbReference type="PANTHER" id="PTHR11566">
    <property type="entry name" value="DYNAMIN"/>
    <property type="match status" value="1"/>
</dbReference>
<dbReference type="SUPFAM" id="SSF52540">
    <property type="entry name" value="P-loop containing nucleoside triphosphate hydrolases"/>
    <property type="match status" value="1"/>
</dbReference>
<feature type="region of interest" description="Disordered" evidence="3">
    <location>
        <begin position="504"/>
        <end position="550"/>
    </location>
</feature>
<dbReference type="PANTHER" id="PTHR11566:SF131">
    <property type="entry name" value="GTPASE, PUTATIVE (AFU_ORTHOLOGUE AFUA_6G07630)-RELATED"/>
    <property type="match status" value="1"/>
</dbReference>
<dbReference type="GO" id="GO:0008017">
    <property type="term" value="F:microtubule binding"/>
    <property type="evidence" value="ECO:0007669"/>
    <property type="project" value="TreeGrafter"/>
</dbReference>
<dbReference type="OrthoDB" id="5061070at2759"/>
<evidence type="ECO:0000256" key="1">
    <source>
        <dbReference type="ARBA" id="ARBA00022741"/>
    </source>
</evidence>
<dbReference type="InterPro" id="IPR001401">
    <property type="entry name" value="Dynamin_GTPase"/>
</dbReference>
<dbReference type="PROSITE" id="PS51388">
    <property type="entry name" value="GED"/>
    <property type="match status" value="1"/>
</dbReference>
<dbReference type="GO" id="GO:0003924">
    <property type="term" value="F:GTPase activity"/>
    <property type="evidence" value="ECO:0007669"/>
    <property type="project" value="InterPro"/>
</dbReference>
<gene>
    <name evidence="6" type="ORF">NA57DRAFT_40341</name>
</gene>
<dbReference type="Gene3D" id="1.20.120.1240">
    <property type="entry name" value="Dynamin, middle domain"/>
    <property type="match status" value="1"/>
</dbReference>
<evidence type="ECO:0000313" key="6">
    <source>
        <dbReference type="EMBL" id="KAF2097762.1"/>
    </source>
</evidence>
<dbReference type="GO" id="GO:0005737">
    <property type="term" value="C:cytoplasm"/>
    <property type="evidence" value="ECO:0007669"/>
    <property type="project" value="TreeGrafter"/>
</dbReference>
<evidence type="ECO:0000313" key="7">
    <source>
        <dbReference type="Proteomes" id="UP000799772"/>
    </source>
</evidence>
<dbReference type="InterPro" id="IPR045063">
    <property type="entry name" value="Dynamin_N"/>
</dbReference>
<dbReference type="PRINTS" id="PR00195">
    <property type="entry name" value="DYNAMIN"/>
</dbReference>
<proteinExistence type="predicted"/>
<evidence type="ECO:0000256" key="2">
    <source>
        <dbReference type="ARBA" id="ARBA00023134"/>
    </source>
</evidence>
<dbReference type="Pfam" id="PF00350">
    <property type="entry name" value="Dynamin_N"/>
    <property type="match status" value="1"/>
</dbReference>
<dbReference type="GO" id="GO:0005886">
    <property type="term" value="C:plasma membrane"/>
    <property type="evidence" value="ECO:0007669"/>
    <property type="project" value="TreeGrafter"/>
</dbReference>
<comment type="caution">
    <text evidence="6">The sequence shown here is derived from an EMBL/GenBank/DDBJ whole genome shotgun (WGS) entry which is preliminary data.</text>
</comment>
<dbReference type="InterPro" id="IPR020850">
    <property type="entry name" value="GED_dom"/>
</dbReference>
<organism evidence="6 7">
    <name type="scientific">Rhizodiscina lignyota</name>
    <dbReference type="NCBI Taxonomy" id="1504668"/>
    <lineage>
        <taxon>Eukaryota</taxon>
        <taxon>Fungi</taxon>
        <taxon>Dikarya</taxon>
        <taxon>Ascomycota</taxon>
        <taxon>Pezizomycotina</taxon>
        <taxon>Dothideomycetes</taxon>
        <taxon>Pleosporomycetidae</taxon>
        <taxon>Aulographales</taxon>
        <taxon>Rhizodiscinaceae</taxon>
        <taxon>Rhizodiscina</taxon>
    </lineage>
</organism>
<feature type="domain" description="Dynamin-type G" evidence="5">
    <location>
        <begin position="81"/>
        <end position="399"/>
    </location>
</feature>
<dbReference type="InterPro" id="IPR000375">
    <property type="entry name" value="Dynamin_stalk"/>
</dbReference>
<dbReference type="InterPro" id="IPR027417">
    <property type="entry name" value="P-loop_NTPase"/>
</dbReference>
<dbReference type="GO" id="GO:0005525">
    <property type="term" value="F:GTP binding"/>
    <property type="evidence" value="ECO:0007669"/>
    <property type="project" value="InterPro"/>
</dbReference>
<dbReference type="Proteomes" id="UP000799772">
    <property type="component" value="Unassembled WGS sequence"/>
</dbReference>
<evidence type="ECO:0000259" key="5">
    <source>
        <dbReference type="PROSITE" id="PS51718"/>
    </source>
</evidence>
<dbReference type="InterPro" id="IPR030381">
    <property type="entry name" value="G_DYNAMIN_dom"/>
</dbReference>
<evidence type="ECO:0000256" key="3">
    <source>
        <dbReference type="SAM" id="MobiDB-lite"/>
    </source>
</evidence>
<keyword evidence="2" id="KW-0342">GTP-binding</keyword>
<keyword evidence="7" id="KW-1185">Reference proteome</keyword>
<protein>
    <recommendedName>
        <fullName evidence="8">P-loop containing nucleoside triphosphate hydrolase protein</fullName>
    </recommendedName>
</protein>
<dbReference type="PROSITE" id="PS51718">
    <property type="entry name" value="G_DYNAMIN_2"/>
    <property type="match status" value="1"/>
</dbReference>
<reference evidence="6" key="1">
    <citation type="journal article" date="2020" name="Stud. Mycol.">
        <title>101 Dothideomycetes genomes: a test case for predicting lifestyles and emergence of pathogens.</title>
        <authorList>
            <person name="Haridas S."/>
            <person name="Albert R."/>
            <person name="Binder M."/>
            <person name="Bloem J."/>
            <person name="Labutti K."/>
            <person name="Salamov A."/>
            <person name="Andreopoulos B."/>
            <person name="Baker S."/>
            <person name="Barry K."/>
            <person name="Bills G."/>
            <person name="Bluhm B."/>
            <person name="Cannon C."/>
            <person name="Castanera R."/>
            <person name="Culley D."/>
            <person name="Daum C."/>
            <person name="Ezra D."/>
            <person name="Gonzalez J."/>
            <person name="Henrissat B."/>
            <person name="Kuo A."/>
            <person name="Liang C."/>
            <person name="Lipzen A."/>
            <person name="Lutzoni F."/>
            <person name="Magnuson J."/>
            <person name="Mondo S."/>
            <person name="Nolan M."/>
            <person name="Ohm R."/>
            <person name="Pangilinan J."/>
            <person name="Park H.-J."/>
            <person name="Ramirez L."/>
            <person name="Alfaro M."/>
            <person name="Sun H."/>
            <person name="Tritt A."/>
            <person name="Yoshinaga Y."/>
            <person name="Zwiers L.-H."/>
            <person name="Turgeon B."/>
            <person name="Goodwin S."/>
            <person name="Spatafora J."/>
            <person name="Crous P."/>
            <person name="Grigoriev I."/>
        </authorList>
    </citation>
    <scope>NUCLEOTIDE SEQUENCE</scope>
    <source>
        <strain evidence="6">CBS 133067</strain>
    </source>
</reference>
<keyword evidence="1" id="KW-0547">Nucleotide-binding</keyword>
<dbReference type="InterPro" id="IPR022812">
    <property type="entry name" value="Dynamin"/>
</dbReference>
<dbReference type="Gene3D" id="3.40.50.300">
    <property type="entry name" value="P-loop containing nucleotide triphosphate hydrolases"/>
    <property type="match status" value="1"/>
</dbReference>